<evidence type="ECO:0000313" key="3">
    <source>
        <dbReference type="Proteomes" id="UP000432464"/>
    </source>
</evidence>
<gene>
    <name evidence="2" type="ORF">GLP40_25265</name>
</gene>
<sequence length="137" mass="14369">MNPTTVPARFVVWREVVSAYVAPAVCAGAGGLITGQEDLLRAAVTSIAGTSALVAFLLGMWLRQSGVRVSRLRRARPVSLAAGFGLGAAALAALTAQLLTATALFPDRIRIDFPIAAALAATIITWRWCSVQRKAHG</sequence>
<keyword evidence="1" id="KW-1133">Transmembrane helix</keyword>
<dbReference type="RefSeq" id="WP_154790482.1">
    <property type="nucleotide sequence ID" value="NZ_WMBB01000012.1"/>
</dbReference>
<accession>A0A6I3L535</accession>
<organism evidence="2 3">
    <name type="scientific">Nocardia aurantiaca</name>
    <dbReference type="NCBI Taxonomy" id="2675850"/>
    <lineage>
        <taxon>Bacteria</taxon>
        <taxon>Bacillati</taxon>
        <taxon>Actinomycetota</taxon>
        <taxon>Actinomycetes</taxon>
        <taxon>Mycobacteriales</taxon>
        <taxon>Nocardiaceae</taxon>
        <taxon>Nocardia</taxon>
    </lineage>
</organism>
<keyword evidence="3" id="KW-1185">Reference proteome</keyword>
<proteinExistence type="predicted"/>
<evidence type="ECO:0000313" key="2">
    <source>
        <dbReference type="EMBL" id="MTE16070.1"/>
    </source>
</evidence>
<dbReference type="EMBL" id="WMBB01000012">
    <property type="protein sequence ID" value="MTE16070.1"/>
    <property type="molecule type" value="Genomic_DNA"/>
</dbReference>
<evidence type="ECO:0000256" key="1">
    <source>
        <dbReference type="SAM" id="Phobius"/>
    </source>
</evidence>
<feature type="transmembrane region" description="Helical" evidence="1">
    <location>
        <begin position="83"/>
        <end position="105"/>
    </location>
</feature>
<dbReference type="AlphaFoldDB" id="A0A6I3L535"/>
<feature type="transmembrane region" description="Helical" evidence="1">
    <location>
        <begin position="111"/>
        <end position="129"/>
    </location>
</feature>
<keyword evidence="1" id="KW-0812">Transmembrane</keyword>
<feature type="transmembrane region" description="Helical" evidence="1">
    <location>
        <begin position="39"/>
        <end position="62"/>
    </location>
</feature>
<dbReference type="Proteomes" id="UP000432464">
    <property type="component" value="Unassembled WGS sequence"/>
</dbReference>
<name>A0A6I3L535_9NOCA</name>
<comment type="caution">
    <text evidence="2">The sequence shown here is derived from an EMBL/GenBank/DDBJ whole genome shotgun (WGS) entry which is preliminary data.</text>
</comment>
<protein>
    <submittedName>
        <fullName evidence="2">Uncharacterized protein</fullName>
    </submittedName>
</protein>
<feature type="transmembrane region" description="Helical" evidence="1">
    <location>
        <begin position="12"/>
        <end position="33"/>
    </location>
</feature>
<reference evidence="2 3" key="1">
    <citation type="submission" date="2019-11" db="EMBL/GenBank/DDBJ databases">
        <title>Nocardia sp. nov. CT2-14 isolated from soil.</title>
        <authorList>
            <person name="Kanchanasin P."/>
            <person name="Tanasupawat S."/>
            <person name="Yuki M."/>
            <person name="Kudo T."/>
        </authorList>
    </citation>
    <scope>NUCLEOTIDE SEQUENCE [LARGE SCALE GENOMIC DNA]</scope>
    <source>
        <strain evidence="2 3">CT2-14</strain>
    </source>
</reference>
<keyword evidence="1" id="KW-0472">Membrane</keyword>